<gene>
    <name evidence="1" type="ORF">MANES_14G048900</name>
</gene>
<proteinExistence type="predicted"/>
<accession>A0A2C9UKP2</accession>
<sequence length="84" mass="9962">MLLFKATWQRKLRPAASCWQELKTSKEQVRRRRALPPPPTLSCLADLLFLLHSYDSKSLSLSHRKVEDRDPYVLVLFLCFFVWL</sequence>
<name>A0A2C9UKP2_MANES</name>
<reference evidence="1" key="1">
    <citation type="submission" date="2016-02" db="EMBL/GenBank/DDBJ databases">
        <title>WGS assembly of Manihot esculenta.</title>
        <authorList>
            <person name="Bredeson J.V."/>
            <person name="Prochnik S.E."/>
            <person name="Lyons J.B."/>
            <person name="Schmutz J."/>
            <person name="Grimwood J."/>
            <person name="Vrebalov J."/>
            <person name="Bart R.S."/>
            <person name="Amuge T."/>
            <person name="Ferguson M.E."/>
            <person name="Green R."/>
            <person name="Putnam N."/>
            <person name="Stites J."/>
            <person name="Rounsley S."/>
            <person name="Rokhsar D.S."/>
        </authorList>
    </citation>
    <scope>NUCLEOTIDE SEQUENCE [LARGE SCALE GENOMIC DNA]</scope>
    <source>
        <tissue evidence="1">Leaf</tissue>
    </source>
</reference>
<dbReference type="EMBL" id="CM004400">
    <property type="protein sequence ID" value="OAY30660.1"/>
    <property type="molecule type" value="Genomic_DNA"/>
</dbReference>
<protein>
    <submittedName>
        <fullName evidence="1">Uncharacterized protein</fullName>
    </submittedName>
</protein>
<evidence type="ECO:0000313" key="1">
    <source>
        <dbReference type="EMBL" id="OAY30660.1"/>
    </source>
</evidence>
<organism evidence="1">
    <name type="scientific">Manihot esculenta</name>
    <name type="common">Cassava</name>
    <name type="synonym">Jatropha manihot</name>
    <dbReference type="NCBI Taxonomy" id="3983"/>
    <lineage>
        <taxon>Eukaryota</taxon>
        <taxon>Viridiplantae</taxon>
        <taxon>Streptophyta</taxon>
        <taxon>Embryophyta</taxon>
        <taxon>Tracheophyta</taxon>
        <taxon>Spermatophyta</taxon>
        <taxon>Magnoliopsida</taxon>
        <taxon>eudicotyledons</taxon>
        <taxon>Gunneridae</taxon>
        <taxon>Pentapetalae</taxon>
        <taxon>rosids</taxon>
        <taxon>fabids</taxon>
        <taxon>Malpighiales</taxon>
        <taxon>Euphorbiaceae</taxon>
        <taxon>Crotonoideae</taxon>
        <taxon>Manihoteae</taxon>
        <taxon>Manihot</taxon>
    </lineage>
</organism>
<dbReference type="AlphaFoldDB" id="A0A2C9UKP2"/>